<proteinExistence type="predicted"/>
<dbReference type="EMBL" id="JADCTT010000012">
    <property type="protein sequence ID" value="KAF9745683.1"/>
    <property type="molecule type" value="Genomic_DNA"/>
</dbReference>
<dbReference type="AlphaFoldDB" id="A0A8H7K5S7"/>
<organism evidence="2 3">
    <name type="scientific">Bionectria ochroleuca</name>
    <name type="common">Gliocladium roseum</name>
    <dbReference type="NCBI Taxonomy" id="29856"/>
    <lineage>
        <taxon>Eukaryota</taxon>
        <taxon>Fungi</taxon>
        <taxon>Dikarya</taxon>
        <taxon>Ascomycota</taxon>
        <taxon>Pezizomycotina</taxon>
        <taxon>Sordariomycetes</taxon>
        <taxon>Hypocreomycetidae</taxon>
        <taxon>Hypocreales</taxon>
        <taxon>Bionectriaceae</taxon>
        <taxon>Clonostachys</taxon>
    </lineage>
</organism>
<accession>A0A8H7K5S7</accession>
<gene>
    <name evidence="2" type="ORF">IM811_003984</name>
</gene>
<evidence type="ECO:0000256" key="1">
    <source>
        <dbReference type="SAM" id="MobiDB-lite"/>
    </source>
</evidence>
<sequence length="206" mass="22882">MPQQRQPAQPGMAPQQQPQQSAAQHKPQCPPNIAQPQQQQQQQAGLNLQKQQAQPGMVQQPQHNQAAKAQQAQPAVLHQHGHLPQGQVGHPSGPQNQQQKAQVIPAQVGAQMKDQQPQRGWVEIRGLFRRPFTCHLYIYQTRSPQTKTTSTKGIEMGKAPQASVTAIPVRLTPLKNLFPITMVVGQTVRVTSPLQQRPPRADRIIR</sequence>
<dbReference type="Proteomes" id="UP000616885">
    <property type="component" value="Unassembled WGS sequence"/>
</dbReference>
<protein>
    <submittedName>
        <fullName evidence="2">Uncharacterized protein</fullName>
    </submittedName>
</protein>
<feature type="compositionally biased region" description="Low complexity" evidence="1">
    <location>
        <begin position="1"/>
        <end position="75"/>
    </location>
</feature>
<evidence type="ECO:0000313" key="2">
    <source>
        <dbReference type="EMBL" id="KAF9745683.1"/>
    </source>
</evidence>
<name>A0A8H7K5S7_BIOOC</name>
<feature type="region of interest" description="Disordered" evidence="1">
    <location>
        <begin position="1"/>
        <end position="103"/>
    </location>
</feature>
<evidence type="ECO:0000313" key="3">
    <source>
        <dbReference type="Proteomes" id="UP000616885"/>
    </source>
</evidence>
<reference evidence="2" key="1">
    <citation type="submission" date="2020-10" db="EMBL/GenBank/DDBJ databases">
        <title>High-Quality Genome Resource of Clonostachys rosea strain S41 by Oxford Nanopore Long-Read Sequencing.</title>
        <authorList>
            <person name="Wang H."/>
        </authorList>
    </citation>
    <scope>NUCLEOTIDE SEQUENCE</scope>
    <source>
        <strain evidence="2">S41</strain>
    </source>
</reference>
<comment type="caution">
    <text evidence="2">The sequence shown here is derived from an EMBL/GenBank/DDBJ whole genome shotgun (WGS) entry which is preliminary data.</text>
</comment>